<dbReference type="InterPro" id="IPR050300">
    <property type="entry name" value="GDXG_lipolytic_enzyme"/>
</dbReference>
<dbReference type="RefSeq" id="XP_009543475.1">
    <property type="nucleotide sequence ID" value="XM_009545180.1"/>
</dbReference>
<dbReference type="Gene3D" id="3.40.50.1820">
    <property type="entry name" value="alpha/beta hydrolase"/>
    <property type="match status" value="1"/>
</dbReference>
<dbReference type="OrthoDB" id="2152029at2759"/>
<evidence type="ECO:0000313" key="4">
    <source>
        <dbReference type="Proteomes" id="UP000030671"/>
    </source>
</evidence>
<dbReference type="Pfam" id="PF07859">
    <property type="entry name" value="Abhydrolase_3"/>
    <property type="match status" value="1"/>
</dbReference>
<keyword evidence="1" id="KW-0378">Hydrolase</keyword>
<dbReference type="GO" id="GO:0016787">
    <property type="term" value="F:hydrolase activity"/>
    <property type="evidence" value="ECO:0007669"/>
    <property type="project" value="UniProtKB-KW"/>
</dbReference>
<dbReference type="Proteomes" id="UP000030671">
    <property type="component" value="Unassembled WGS sequence"/>
</dbReference>
<dbReference type="KEGG" id="hir:HETIRDRAFT_471997"/>
<evidence type="ECO:0000256" key="1">
    <source>
        <dbReference type="ARBA" id="ARBA00022801"/>
    </source>
</evidence>
<dbReference type="STRING" id="747525.W4KF82"/>
<accession>W4KF82</accession>
<dbReference type="InterPro" id="IPR029058">
    <property type="entry name" value="AB_hydrolase_fold"/>
</dbReference>
<dbReference type="FunCoup" id="W4KF82">
    <property type="interactions" value="21"/>
</dbReference>
<dbReference type="PANTHER" id="PTHR48081:SF31">
    <property type="entry name" value="STERYL ACETYL HYDROLASE MUG81-RELATED"/>
    <property type="match status" value="1"/>
</dbReference>
<dbReference type="AlphaFoldDB" id="W4KF82"/>
<dbReference type="HOGENOM" id="CLU_042179_1_0_1"/>
<dbReference type="SUPFAM" id="SSF53474">
    <property type="entry name" value="alpha/beta-Hydrolases"/>
    <property type="match status" value="1"/>
</dbReference>
<reference evidence="3 4" key="1">
    <citation type="journal article" date="2012" name="New Phytol.">
        <title>Insight into trade-off between wood decay and parasitism from the genome of a fungal forest pathogen.</title>
        <authorList>
            <person name="Olson A."/>
            <person name="Aerts A."/>
            <person name="Asiegbu F."/>
            <person name="Belbahri L."/>
            <person name="Bouzid O."/>
            <person name="Broberg A."/>
            <person name="Canback B."/>
            <person name="Coutinho P.M."/>
            <person name="Cullen D."/>
            <person name="Dalman K."/>
            <person name="Deflorio G."/>
            <person name="van Diepen L.T."/>
            <person name="Dunand C."/>
            <person name="Duplessis S."/>
            <person name="Durling M."/>
            <person name="Gonthier P."/>
            <person name="Grimwood J."/>
            <person name="Fossdal C.G."/>
            <person name="Hansson D."/>
            <person name="Henrissat B."/>
            <person name="Hietala A."/>
            <person name="Himmelstrand K."/>
            <person name="Hoffmeister D."/>
            <person name="Hogberg N."/>
            <person name="James T.Y."/>
            <person name="Karlsson M."/>
            <person name="Kohler A."/>
            <person name="Kues U."/>
            <person name="Lee Y.H."/>
            <person name="Lin Y.C."/>
            <person name="Lind M."/>
            <person name="Lindquist E."/>
            <person name="Lombard V."/>
            <person name="Lucas S."/>
            <person name="Lunden K."/>
            <person name="Morin E."/>
            <person name="Murat C."/>
            <person name="Park J."/>
            <person name="Raffaello T."/>
            <person name="Rouze P."/>
            <person name="Salamov A."/>
            <person name="Schmutz J."/>
            <person name="Solheim H."/>
            <person name="Stahlberg J."/>
            <person name="Velez H."/>
            <person name="de Vries R.P."/>
            <person name="Wiebenga A."/>
            <person name="Woodward S."/>
            <person name="Yakovlev I."/>
            <person name="Garbelotto M."/>
            <person name="Martin F."/>
            <person name="Grigoriev I.V."/>
            <person name="Stenlid J."/>
        </authorList>
    </citation>
    <scope>NUCLEOTIDE SEQUENCE [LARGE SCALE GENOMIC DNA]</scope>
    <source>
        <strain evidence="3 4">TC 32-1</strain>
    </source>
</reference>
<dbReference type="PANTHER" id="PTHR48081">
    <property type="entry name" value="AB HYDROLASE SUPERFAMILY PROTEIN C4A8.06C"/>
    <property type="match status" value="1"/>
</dbReference>
<proteinExistence type="predicted"/>
<organism evidence="3 4">
    <name type="scientific">Heterobasidion irregulare (strain TC 32-1)</name>
    <dbReference type="NCBI Taxonomy" id="747525"/>
    <lineage>
        <taxon>Eukaryota</taxon>
        <taxon>Fungi</taxon>
        <taxon>Dikarya</taxon>
        <taxon>Basidiomycota</taxon>
        <taxon>Agaricomycotina</taxon>
        <taxon>Agaricomycetes</taxon>
        <taxon>Russulales</taxon>
        <taxon>Bondarzewiaceae</taxon>
        <taxon>Heterobasidion</taxon>
        <taxon>Heterobasidion annosum species complex</taxon>
    </lineage>
</organism>
<dbReference type="GeneID" id="20677429"/>
<gene>
    <name evidence="3" type="ORF">HETIRDRAFT_471997</name>
</gene>
<sequence length="262" mass="28731">MILGRVRSYIGSVPESGGFSLPINPLVHLNFLYRVQKDLQASVGDVGVIAFEYSLAPEAQFPTQLRQFNAAISFLISKGIMPANIVLGGDSAGGNIAFQIASHIMHPLPNFPAPATSGPLAGALLISPWITFDDPLPSFVENDRLDTPNTNFFNFLADQFRSGITPETRAYFEPFAANDSWWIGLEKVFPRIICSAGEVECLRDSILAFGETLKKYVKDTTITLEKNGVHLDVLRFAVGQGGKSDGYKVDIEWLSDTFKGQR</sequence>
<evidence type="ECO:0000313" key="3">
    <source>
        <dbReference type="EMBL" id="ETW83716.1"/>
    </source>
</evidence>
<dbReference type="InParanoid" id="W4KF82"/>
<evidence type="ECO:0000259" key="2">
    <source>
        <dbReference type="Pfam" id="PF07859"/>
    </source>
</evidence>
<dbReference type="InterPro" id="IPR013094">
    <property type="entry name" value="AB_hydrolase_3"/>
</dbReference>
<dbReference type="EMBL" id="KI925456">
    <property type="protein sequence ID" value="ETW83716.1"/>
    <property type="molecule type" value="Genomic_DNA"/>
</dbReference>
<protein>
    <recommendedName>
        <fullName evidence="2">Alpha/beta hydrolase fold-3 domain-containing protein</fullName>
    </recommendedName>
</protein>
<feature type="domain" description="Alpha/beta hydrolase fold-3" evidence="2">
    <location>
        <begin position="45"/>
        <end position="230"/>
    </location>
</feature>
<keyword evidence="4" id="KW-1185">Reference proteome</keyword>
<name>W4KF82_HETIT</name>
<dbReference type="eggNOG" id="KOG1515">
    <property type="taxonomic scope" value="Eukaryota"/>
</dbReference>